<accession>A0A378PK84</accession>
<comment type="subcellular location">
    <subcellularLocation>
        <location evidence="1">Membrane</location>
        <topology evidence="1">Multi-pass membrane protein</topology>
    </subcellularLocation>
</comment>
<sequence>MTHTQHTSNLAHAINHTPMSAYQWLIVALAVILNMLDGFDVLAIAFTAKNIQTELGLTGAEIGTLMSAGFIGMAIGSMGLAPLADKFDRCPLLIIATALSAVGVLMTYFSHSVETIGFWRVITGRYFAMHQRHRERIRQPKMAWACHCYLCVWFWGGCNAWRIVGGHAPG</sequence>
<dbReference type="AlphaFoldDB" id="A0A378PK84"/>
<keyword evidence="3 5" id="KW-1133">Transmembrane helix</keyword>
<gene>
    <name evidence="7" type="primary">pcaK_2</name>
    <name evidence="7" type="ORF">NCTC11227_00517</name>
</gene>
<feature type="transmembrane region" description="Helical" evidence="5">
    <location>
        <begin position="143"/>
        <end position="164"/>
    </location>
</feature>
<dbReference type="SUPFAM" id="SSF103473">
    <property type="entry name" value="MFS general substrate transporter"/>
    <property type="match status" value="1"/>
</dbReference>
<dbReference type="InterPro" id="IPR020846">
    <property type="entry name" value="MFS_dom"/>
</dbReference>
<keyword evidence="2 5" id="KW-0812">Transmembrane</keyword>
<protein>
    <submittedName>
        <fullName evidence="7">4-hydroxybenzoate transporter PcaK</fullName>
    </submittedName>
</protein>
<dbReference type="Gene3D" id="1.20.1250.20">
    <property type="entry name" value="MFS general substrate transporter like domains"/>
    <property type="match status" value="1"/>
</dbReference>
<evidence type="ECO:0000256" key="5">
    <source>
        <dbReference type="SAM" id="Phobius"/>
    </source>
</evidence>
<dbReference type="InterPro" id="IPR036259">
    <property type="entry name" value="MFS_trans_sf"/>
</dbReference>
<reference evidence="7 8" key="1">
    <citation type="submission" date="2018-06" db="EMBL/GenBank/DDBJ databases">
        <authorList>
            <consortium name="Pathogen Informatics"/>
            <person name="Doyle S."/>
        </authorList>
    </citation>
    <scope>NUCLEOTIDE SEQUENCE [LARGE SCALE GENOMIC DNA]</scope>
    <source>
        <strain evidence="7 8">NCTC11227</strain>
    </source>
</reference>
<dbReference type="PANTHER" id="PTHR23508:SF10">
    <property type="entry name" value="CARBOXYLIC ACID TRANSPORTER PROTEIN HOMOLOG"/>
    <property type="match status" value="1"/>
</dbReference>
<feature type="transmembrane region" description="Helical" evidence="5">
    <location>
        <begin position="93"/>
        <end position="122"/>
    </location>
</feature>
<evidence type="ECO:0000313" key="8">
    <source>
        <dbReference type="Proteomes" id="UP000255102"/>
    </source>
</evidence>
<organism evidence="7 8">
    <name type="scientific">Moraxella ovis</name>
    <dbReference type="NCBI Taxonomy" id="29433"/>
    <lineage>
        <taxon>Bacteria</taxon>
        <taxon>Pseudomonadati</taxon>
        <taxon>Pseudomonadota</taxon>
        <taxon>Gammaproteobacteria</taxon>
        <taxon>Moraxellales</taxon>
        <taxon>Moraxellaceae</taxon>
        <taxon>Moraxella</taxon>
    </lineage>
</organism>
<dbReference type="EMBL" id="UGPW01000001">
    <property type="protein sequence ID" value="STY86530.1"/>
    <property type="molecule type" value="Genomic_DNA"/>
</dbReference>
<dbReference type="Pfam" id="PF07690">
    <property type="entry name" value="MFS_1"/>
    <property type="match status" value="1"/>
</dbReference>
<feature type="domain" description="Major facilitator superfamily (MFS) profile" evidence="6">
    <location>
        <begin position="26"/>
        <end position="170"/>
    </location>
</feature>
<evidence type="ECO:0000256" key="1">
    <source>
        <dbReference type="ARBA" id="ARBA00004141"/>
    </source>
</evidence>
<evidence type="ECO:0000259" key="6">
    <source>
        <dbReference type="PROSITE" id="PS50850"/>
    </source>
</evidence>
<dbReference type="PROSITE" id="PS50850">
    <property type="entry name" value="MFS"/>
    <property type="match status" value="1"/>
</dbReference>
<dbReference type="PANTHER" id="PTHR23508">
    <property type="entry name" value="CARBOXYLIC ACID TRANSPORTER PROTEIN HOMOLOG"/>
    <property type="match status" value="1"/>
</dbReference>
<dbReference type="GO" id="GO:0005886">
    <property type="term" value="C:plasma membrane"/>
    <property type="evidence" value="ECO:0007669"/>
    <property type="project" value="TreeGrafter"/>
</dbReference>
<name>A0A378PK84_9GAMM</name>
<feature type="transmembrane region" description="Helical" evidence="5">
    <location>
        <begin position="60"/>
        <end position="81"/>
    </location>
</feature>
<keyword evidence="4 5" id="KW-0472">Membrane</keyword>
<evidence type="ECO:0000256" key="3">
    <source>
        <dbReference type="ARBA" id="ARBA00022989"/>
    </source>
</evidence>
<evidence type="ECO:0000256" key="2">
    <source>
        <dbReference type="ARBA" id="ARBA00022692"/>
    </source>
</evidence>
<dbReference type="Proteomes" id="UP000255102">
    <property type="component" value="Unassembled WGS sequence"/>
</dbReference>
<evidence type="ECO:0000256" key="4">
    <source>
        <dbReference type="ARBA" id="ARBA00023136"/>
    </source>
</evidence>
<dbReference type="GO" id="GO:0046943">
    <property type="term" value="F:carboxylic acid transmembrane transporter activity"/>
    <property type="evidence" value="ECO:0007669"/>
    <property type="project" value="TreeGrafter"/>
</dbReference>
<proteinExistence type="predicted"/>
<dbReference type="InterPro" id="IPR011701">
    <property type="entry name" value="MFS"/>
</dbReference>
<feature type="transmembrane region" description="Helical" evidence="5">
    <location>
        <begin position="24"/>
        <end position="48"/>
    </location>
</feature>
<evidence type="ECO:0000313" key="7">
    <source>
        <dbReference type="EMBL" id="STY86530.1"/>
    </source>
</evidence>